<organism evidence="1 2">
    <name type="scientific">Hahella chejuensis (strain KCTC 2396)</name>
    <dbReference type="NCBI Taxonomy" id="349521"/>
    <lineage>
        <taxon>Bacteria</taxon>
        <taxon>Pseudomonadati</taxon>
        <taxon>Pseudomonadota</taxon>
        <taxon>Gammaproteobacteria</taxon>
        <taxon>Oceanospirillales</taxon>
        <taxon>Hahellaceae</taxon>
        <taxon>Hahella</taxon>
    </lineage>
</organism>
<dbReference type="AlphaFoldDB" id="Q2S6X0"/>
<evidence type="ECO:0000313" key="2">
    <source>
        <dbReference type="Proteomes" id="UP000000238"/>
    </source>
</evidence>
<name>Q2S6X0_HAHCH</name>
<protein>
    <submittedName>
        <fullName evidence="1">Uncharacterized protein</fullName>
    </submittedName>
</protein>
<dbReference type="EMBL" id="CP000155">
    <property type="protein sequence ID" value="ABC33604.1"/>
    <property type="molecule type" value="Genomic_DNA"/>
</dbReference>
<proteinExistence type="predicted"/>
<sequence length="79" mass="8611">MAMLNKRPNFFGTENEKTPGGGGLPGFFHTATGGLYASASYSEGYDFNTKMHALSRTMVIAPTRPLRLVVVSVITLLFR</sequence>
<accession>Q2S6X0</accession>
<dbReference type="KEGG" id="hch:HCH_06989"/>
<evidence type="ECO:0000313" key="1">
    <source>
        <dbReference type="EMBL" id="ABC33604.1"/>
    </source>
</evidence>
<dbReference type="Proteomes" id="UP000000238">
    <property type="component" value="Chromosome"/>
</dbReference>
<gene>
    <name evidence="1" type="ordered locus">HCH_06989</name>
</gene>
<keyword evidence="2" id="KW-1185">Reference proteome</keyword>
<dbReference type="HOGENOM" id="CLU_2601184_0_0_6"/>
<reference evidence="1 2" key="1">
    <citation type="journal article" date="2005" name="Nucleic Acids Res.">
        <title>Genomic blueprint of Hahella chejuensis, a marine microbe producing an algicidal agent.</title>
        <authorList>
            <person name="Jeong H."/>
            <person name="Yim J.H."/>
            <person name="Lee C."/>
            <person name="Choi S.-H."/>
            <person name="Park Y.K."/>
            <person name="Yoon S.H."/>
            <person name="Hur C.-G."/>
            <person name="Kang H.-Y."/>
            <person name="Kim D."/>
            <person name="Lee H.H."/>
            <person name="Park K.H."/>
            <person name="Park S.-H."/>
            <person name="Park H.-S."/>
            <person name="Lee H.K."/>
            <person name="Oh T.K."/>
            <person name="Kim J.F."/>
        </authorList>
    </citation>
    <scope>NUCLEOTIDE SEQUENCE [LARGE SCALE GENOMIC DNA]</scope>
    <source>
        <strain evidence="1 2">KCTC 2396</strain>
    </source>
</reference>